<keyword evidence="1" id="KW-0732">Signal</keyword>
<feature type="domain" description="G5" evidence="2">
    <location>
        <begin position="224"/>
        <end position="304"/>
    </location>
</feature>
<dbReference type="GO" id="GO:0004222">
    <property type="term" value="F:metalloendopeptidase activity"/>
    <property type="evidence" value="ECO:0007669"/>
    <property type="project" value="TreeGrafter"/>
</dbReference>
<evidence type="ECO:0000256" key="1">
    <source>
        <dbReference type="ARBA" id="ARBA00022729"/>
    </source>
</evidence>
<dbReference type="AlphaFoldDB" id="A0A101HUX8"/>
<dbReference type="Gene3D" id="2.70.70.10">
    <property type="entry name" value="Glucose Permease (Domain IIA)"/>
    <property type="match status" value="1"/>
</dbReference>
<dbReference type="InterPro" id="IPR016047">
    <property type="entry name" value="M23ase_b-sheet_dom"/>
</dbReference>
<dbReference type="EMBL" id="LGGS01000015">
    <property type="protein sequence ID" value="KUK83796.1"/>
    <property type="molecule type" value="Genomic_DNA"/>
</dbReference>
<dbReference type="SMART" id="SM00257">
    <property type="entry name" value="LysM"/>
    <property type="match status" value="1"/>
</dbReference>
<dbReference type="PANTHER" id="PTHR21666">
    <property type="entry name" value="PEPTIDASE-RELATED"/>
    <property type="match status" value="1"/>
</dbReference>
<dbReference type="InterPro" id="IPR036779">
    <property type="entry name" value="LysM_dom_sf"/>
</dbReference>
<comment type="caution">
    <text evidence="4">The sequence shown here is derived from an EMBL/GenBank/DDBJ whole genome shotgun (WGS) entry which is preliminary data.</text>
</comment>
<dbReference type="Gene3D" id="3.10.350.10">
    <property type="entry name" value="LysM domain"/>
    <property type="match status" value="1"/>
</dbReference>
<gene>
    <name evidence="4" type="ORF">XD97_0095</name>
</gene>
<dbReference type="InterPro" id="IPR011098">
    <property type="entry name" value="G5_dom"/>
</dbReference>
<dbReference type="InterPro" id="IPR050570">
    <property type="entry name" value="Cell_wall_metabolism_enzyme"/>
</dbReference>
<dbReference type="Pfam" id="PF01476">
    <property type="entry name" value="LysM"/>
    <property type="match status" value="1"/>
</dbReference>
<evidence type="ECO:0000313" key="5">
    <source>
        <dbReference type="Proteomes" id="UP000054705"/>
    </source>
</evidence>
<dbReference type="PANTHER" id="PTHR21666:SF270">
    <property type="entry name" value="MUREIN HYDROLASE ACTIVATOR ENVC"/>
    <property type="match status" value="1"/>
</dbReference>
<evidence type="ECO:0000259" key="2">
    <source>
        <dbReference type="PROSITE" id="PS51109"/>
    </source>
</evidence>
<evidence type="ECO:0000259" key="3">
    <source>
        <dbReference type="PROSITE" id="PS51782"/>
    </source>
</evidence>
<dbReference type="Proteomes" id="UP000054705">
    <property type="component" value="Unassembled WGS sequence"/>
</dbReference>
<sequence length="431" mass="46868">MALGIALYFTIALTAYAVFKGNACAVMIDGEPVAVAADKKSAESILDELVRLKSGQVGMDLTVMEEVSFGRVRVEPEQILGRAALKERLEKRLTFRAKGTAILVNGASKVFLKNEEDAHEVLAWLKTLYPVEEDGQVGFKENVEIEETYAPVGDILEVEAAKKLILTGRQKVQQYTVQEGDTLWDIARAVNIDQDQIVLSNPSLDPDRLSIGQVLNLSKEAPLITVTATRQVTLKEEIPCPVEVKRDKELLMGEEMVVRKGVPGERIVTYRITTENGLEAERKVLEQEILRQPSSRVVARGYLTLASRSGVARLEKPCRGGIVSAFGMRGGRMHEGVDIAAGYGSPVVAAAGGTVGSTGWRGGYGNIIEIRHQGGLVTRYAHLSSINVHSGQQVKRGQLIGRVGATGHATGPHLHFEVIINGRLLNPANYM</sequence>
<accession>A0A101HUX8</accession>
<dbReference type="SMART" id="SM01208">
    <property type="entry name" value="G5"/>
    <property type="match status" value="1"/>
</dbReference>
<dbReference type="Pfam" id="PF01551">
    <property type="entry name" value="Peptidase_M23"/>
    <property type="match status" value="1"/>
</dbReference>
<dbReference type="PROSITE" id="PS51109">
    <property type="entry name" value="G5"/>
    <property type="match status" value="1"/>
</dbReference>
<reference evidence="5" key="1">
    <citation type="journal article" date="2015" name="MBio">
        <title>Genome-Resolved Metagenomic Analysis Reveals Roles for Candidate Phyla and Other Microbial Community Members in Biogeochemical Transformations in Oil Reservoirs.</title>
        <authorList>
            <person name="Hu P."/>
            <person name="Tom L."/>
            <person name="Singh A."/>
            <person name="Thomas B.C."/>
            <person name="Baker B.J."/>
            <person name="Piceno Y.M."/>
            <person name="Andersen G.L."/>
            <person name="Banfield J.F."/>
        </authorList>
    </citation>
    <scope>NUCLEOTIDE SEQUENCE [LARGE SCALE GENOMIC DNA]</scope>
</reference>
<dbReference type="Gene3D" id="2.20.230.10">
    <property type="entry name" value="Resuscitation-promoting factor rpfb"/>
    <property type="match status" value="1"/>
</dbReference>
<dbReference type="Pfam" id="PF07501">
    <property type="entry name" value="G5"/>
    <property type="match status" value="1"/>
</dbReference>
<dbReference type="SUPFAM" id="SSF51261">
    <property type="entry name" value="Duplicated hybrid motif"/>
    <property type="match status" value="1"/>
</dbReference>
<evidence type="ECO:0000313" key="4">
    <source>
        <dbReference type="EMBL" id="KUK83796.1"/>
    </source>
</evidence>
<protein>
    <submittedName>
        <fullName evidence="4">Membrane protein</fullName>
    </submittedName>
</protein>
<dbReference type="PROSITE" id="PS51782">
    <property type="entry name" value="LYSM"/>
    <property type="match status" value="1"/>
</dbReference>
<dbReference type="CDD" id="cd00118">
    <property type="entry name" value="LysM"/>
    <property type="match status" value="1"/>
</dbReference>
<dbReference type="InterPro" id="IPR018392">
    <property type="entry name" value="LysM"/>
</dbReference>
<organism evidence="4 5">
    <name type="scientific">Pelotomaculum thermopropionicum</name>
    <dbReference type="NCBI Taxonomy" id="110500"/>
    <lineage>
        <taxon>Bacteria</taxon>
        <taxon>Bacillati</taxon>
        <taxon>Bacillota</taxon>
        <taxon>Clostridia</taxon>
        <taxon>Eubacteriales</taxon>
        <taxon>Desulfotomaculaceae</taxon>
        <taxon>Pelotomaculum</taxon>
    </lineage>
</organism>
<dbReference type="CDD" id="cd12797">
    <property type="entry name" value="M23_peptidase"/>
    <property type="match status" value="1"/>
</dbReference>
<dbReference type="PATRIC" id="fig|110500.4.peg.336"/>
<name>A0A101HUX8_9FIRM</name>
<feature type="domain" description="LysM" evidence="3">
    <location>
        <begin position="173"/>
        <end position="217"/>
    </location>
</feature>
<proteinExistence type="predicted"/>
<dbReference type="InterPro" id="IPR011055">
    <property type="entry name" value="Dup_hybrid_motif"/>
</dbReference>